<dbReference type="EMBL" id="VCGU01000459">
    <property type="protein sequence ID" value="TRY61026.1"/>
    <property type="molecule type" value="Genomic_DNA"/>
</dbReference>
<dbReference type="SMART" id="SM00612">
    <property type="entry name" value="Kelch"/>
    <property type="match status" value="4"/>
</dbReference>
<reference evidence="3 4" key="1">
    <citation type="journal article" date="2018" name="Nat. Ecol. Evol.">
        <title>Genomic signatures of mitonuclear coevolution across populations of Tigriopus californicus.</title>
        <authorList>
            <person name="Barreto F.S."/>
            <person name="Watson E.T."/>
            <person name="Lima T.G."/>
            <person name="Willett C.S."/>
            <person name="Edmands S."/>
            <person name="Li W."/>
            <person name="Burton R.S."/>
        </authorList>
    </citation>
    <scope>NUCLEOTIDE SEQUENCE [LARGE SCALE GENOMIC DNA]</scope>
    <source>
        <strain evidence="3 4">San Diego</strain>
    </source>
</reference>
<organism evidence="3 4">
    <name type="scientific">Tigriopus californicus</name>
    <name type="common">Marine copepod</name>
    <dbReference type="NCBI Taxonomy" id="6832"/>
    <lineage>
        <taxon>Eukaryota</taxon>
        <taxon>Metazoa</taxon>
        <taxon>Ecdysozoa</taxon>
        <taxon>Arthropoda</taxon>
        <taxon>Crustacea</taxon>
        <taxon>Multicrustacea</taxon>
        <taxon>Hexanauplia</taxon>
        <taxon>Copepoda</taxon>
        <taxon>Harpacticoida</taxon>
        <taxon>Harpacticidae</taxon>
        <taxon>Tigriopus</taxon>
    </lineage>
</organism>
<feature type="chain" id="PRO_5021914187" description="Galactose oxidase" evidence="2">
    <location>
        <begin position="21"/>
        <end position="314"/>
    </location>
</feature>
<accession>A0A553N6F8</accession>
<feature type="signal peptide" evidence="2">
    <location>
        <begin position="1"/>
        <end position="20"/>
    </location>
</feature>
<dbReference type="Pfam" id="PF01344">
    <property type="entry name" value="Kelch_1"/>
    <property type="match status" value="1"/>
</dbReference>
<dbReference type="InterPro" id="IPR006652">
    <property type="entry name" value="Kelch_1"/>
</dbReference>
<dbReference type="InterPro" id="IPR011043">
    <property type="entry name" value="Gal_Oxase/kelch_b-propeller"/>
</dbReference>
<dbReference type="STRING" id="6832.A0A553N6F8"/>
<evidence type="ECO:0000256" key="1">
    <source>
        <dbReference type="ARBA" id="ARBA00022441"/>
    </source>
</evidence>
<name>A0A553N6F8_TIGCA</name>
<dbReference type="OrthoDB" id="45365at2759"/>
<dbReference type="PANTHER" id="PTHR46375:SF3">
    <property type="entry name" value="KELCH REPEAT AND BTB DOMAIN-CONTAINING PROTEIN 13"/>
    <property type="match status" value="1"/>
</dbReference>
<dbReference type="Gene3D" id="2.120.10.80">
    <property type="entry name" value="Kelch-type beta propeller"/>
    <property type="match status" value="2"/>
</dbReference>
<protein>
    <recommendedName>
        <fullName evidence="5">Galactose oxidase</fullName>
    </recommendedName>
</protein>
<evidence type="ECO:0008006" key="5">
    <source>
        <dbReference type="Google" id="ProtNLM"/>
    </source>
</evidence>
<dbReference type="SUPFAM" id="SSF50965">
    <property type="entry name" value="Galactose oxidase, central domain"/>
    <property type="match status" value="1"/>
</dbReference>
<sequence length="314" mass="34337">MMKNVIFALVTLSSPFFTRAQQQLFVTTGYNDDGSLADSELISLGGNGDCGKPADYPSYIRGTIGGLVNGKMTVCGGGYFLVYSGDCFQYQPDTNEWTEFPALSEIRSGAASVDGPEGLWAAGGYEGGPLKNSSEVFNEAIEAWVPGPVLPNQLYDHCMVQINSTHTAVIGGYSTMERILAETWIYNWASQTWSQQPDMKVPRDDHYCALLPDGNILVAGGVTTDNEYTNAVEIFDIQSRTWSDGPALPENRWGGRAVTNDQGEVILVAGRISLAFTETLLKFTGQGWETLTEQMALPRHYTTVFSFDEQTICP</sequence>
<gene>
    <name evidence="3" type="ORF">TCAL_11580</name>
</gene>
<comment type="caution">
    <text evidence="3">The sequence shown here is derived from an EMBL/GenBank/DDBJ whole genome shotgun (WGS) entry which is preliminary data.</text>
</comment>
<keyword evidence="4" id="KW-1185">Reference proteome</keyword>
<dbReference type="Proteomes" id="UP000318571">
    <property type="component" value="Chromosome 8"/>
</dbReference>
<evidence type="ECO:0000256" key="2">
    <source>
        <dbReference type="SAM" id="SignalP"/>
    </source>
</evidence>
<evidence type="ECO:0000313" key="3">
    <source>
        <dbReference type="EMBL" id="TRY61026.1"/>
    </source>
</evidence>
<dbReference type="PANTHER" id="PTHR46375">
    <property type="entry name" value="KELCH REPEAT AND BTB DOMAIN-CONTAINING PROTEIN 13-RELATED"/>
    <property type="match status" value="1"/>
</dbReference>
<dbReference type="InterPro" id="IPR052392">
    <property type="entry name" value="Kelch-BTB_domain-containing"/>
</dbReference>
<keyword evidence="2" id="KW-0732">Signal</keyword>
<evidence type="ECO:0000313" key="4">
    <source>
        <dbReference type="Proteomes" id="UP000318571"/>
    </source>
</evidence>
<proteinExistence type="predicted"/>
<keyword evidence="1" id="KW-0880">Kelch repeat</keyword>
<dbReference type="InterPro" id="IPR015915">
    <property type="entry name" value="Kelch-typ_b-propeller"/>
</dbReference>
<dbReference type="AlphaFoldDB" id="A0A553N6F8"/>